<dbReference type="Gene3D" id="1.10.357.10">
    <property type="entry name" value="Tetracycline Repressor, domain 2"/>
    <property type="match status" value="1"/>
</dbReference>
<evidence type="ECO:0000256" key="3">
    <source>
        <dbReference type="ARBA" id="ARBA00023163"/>
    </source>
</evidence>
<keyword evidence="2 4" id="KW-0238">DNA-binding</keyword>
<sequence length="240" mass="26131">MPPTLRPAARGRARGVLSLEAIVDEAMRIIDREGIDEVSMRRIAGEFDTGPASLYAHVANKDDLLAHCLRRVVSEVPMPTGETWQELVRSWAFGTHNTFVAHGDIVRLTFGTIAEGPKFVDIMERILGALQAAHVPPRVATWGLDVLSLYVAADAYEGWIMGRIFEDRSGRPTAEVGQEYFQQFAERLAALPAKQYPAMTPNLTSLMSGGGDERFAFGVDTFIAGMAAQVPAEGADRADG</sequence>
<name>W6K106_9MICO</name>
<dbReference type="PROSITE" id="PS50977">
    <property type="entry name" value="HTH_TETR_2"/>
    <property type="match status" value="1"/>
</dbReference>
<dbReference type="InterPro" id="IPR004111">
    <property type="entry name" value="Repressor_TetR_C"/>
</dbReference>
<organism evidence="6 7">
    <name type="scientific">Nostocoides australiense Ben110</name>
    <dbReference type="NCBI Taxonomy" id="1193182"/>
    <lineage>
        <taxon>Bacteria</taxon>
        <taxon>Bacillati</taxon>
        <taxon>Actinomycetota</taxon>
        <taxon>Actinomycetes</taxon>
        <taxon>Micrococcales</taxon>
        <taxon>Intrasporangiaceae</taxon>
        <taxon>Nostocoides</taxon>
    </lineage>
</organism>
<dbReference type="Pfam" id="PF00440">
    <property type="entry name" value="TetR_N"/>
    <property type="match status" value="1"/>
</dbReference>
<feature type="domain" description="HTH tetR-type" evidence="5">
    <location>
        <begin position="16"/>
        <end position="76"/>
    </location>
</feature>
<evidence type="ECO:0000313" key="7">
    <source>
        <dbReference type="Proteomes" id="UP000035763"/>
    </source>
</evidence>
<evidence type="ECO:0000313" key="6">
    <source>
        <dbReference type="EMBL" id="CCH74705.1"/>
    </source>
</evidence>
<dbReference type="InterPro" id="IPR050109">
    <property type="entry name" value="HTH-type_TetR-like_transc_reg"/>
</dbReference>
<dbReference type="STRING" id="1193182.BN11_4730004"/>
<gene>
    <name evidence="6" type="ORF">BN11_4730004</name>
</gene>
<evidence type="ECO:0000256" key="1">
    <source>
        <dbReference type="ARBA" id="ARBA00023015"/>
    </source>
</evidence>
<dbReference type="SUPFAM" id="SSF46689">
    <property type="entry name" value="Homeodomain-like"/>
    <property type="match status" value="1"/>
</dbReference>
<dbReference type="EMBL" id="CAJA01000416">
    <property type="protein sequence ID" value="CCH74705.1"/>
    <property type="molecule type" value="Genomic_DNA"/>
</dbReference>
<dbReference type="GO" id="GO:0003700">
    <property type="term" value="F:DNA-binding transcription factor activity"/>
    <property type="evidence" value="ECO:0007669"/>
    <property type="project" value="TreeGrafter"/>
</dbReference>
<keyword evidence="3" id="KW-0804">Transcription</keyword>
<protein>
    <submittedName>
        <fullName evidence="6">Putative transcriptional regulator, TetR family</fullName>
    </submittedName>
</protein>
<dbReference type="InterPro" id="IPR036271">
    <property type="entry name" value="Tet_transcr_reg_TetR-rel_C_sf"/>
</dbReference>
<keyword evidence="7" id="KW-1185">Reference proteome</keyword>
<dbReference type="PANTHER" id="PTHR30055:SF151">
    <property type="entry name" value="TRANSCRIPTIONAL REGULATORY PROTEIN"/>
    <property type="match status" value="1"/>
</dbReference>
<dbReference type="SUPFAM" id="SSF48498">
    <property type="entry name" value="Tetracyclin repressor-like, C-terminal domain"/>
    <property type="match status" value="1"/>
</dbReference>
<comment type="caution">
    <text evidence="6">The sequence shown here is derived from an EMBL/GenBank/DDBJ whole genome shotgun (WGS) entry which is preliminary data.</text>
</comment>
<dbReference type="InterPro" id="IPR009057">
    <property type="entry name" value="Homeodomain-like_sf"/>
</dbReference>
<feature type="DNA-binding region" description="H-T-H motif" evidence="4">
    <location>
        <begin position="39"/>
        <end position="58"/>
    </location>
</feature>
<evidence type="ECO:0000259" key="5">
    <source>
        <dbReference type="PROSITE" id="PS50977"/>
    </source>
</evidence>
<dbReference type="GO" id="GO:0000976">
    <property type="term" value="F:transcription cis-regulatory region binding"/>
    <property type="evidence" value="ECO:0007669"/>
    <property type="project" value="TreeGrafter"/>
</dbReference>
<dbReference type="AlphaFoldDB" id="W6K106"/>
<dbReference type="OrthoDB" id="329481at2"/>
<evidence type="ECO:0000256" key="4">
    <source>
        <dbReference type="PROSITE-ProRule" id="PRU00335"/>
    </source>
</evidence>
<reference evidence="6 7" key="1">
    <citation type="journal article" date="2013" name="ISME J.">
        <title>A metabolic model for members of the genus Tetrasphaera involved in enhanced biological phosphorus removal.</title>
        <authorList>
            <person name="Kristiansen R."/>
            <person name="Nguyen H.T.T."/>
            <person name="Saunders A.M."/>
            <person name="Nielsen J.L."/>
            <person name="Wimmer R."/>
            <person name="Le V.Q."/>
            <person name="McIlroy S.J."/>
            <person name="Petrovski S."/>
            <person name="Seviour R.J."/>
            <person name="Calteau A."/>
            <person name="Nielsen K.L."/>
            <person name="Nielsen P.H."/>
        </authorList>
    </citation>
    <scope>NUCLEOTIDE SEQUENCE [LARGE SCALE GENOMIC DNA]</scope>
    <source>
        <strain evidence="6 7">Ben110</strain>
    </source>
</reference>
<evidence type="ECO:0000256" key="2">
    <source>
        <dbReference type="ARBA" id="ARBA00023125"/>
    </source>
</evidence>
<accession>W6K106</accession>
<proteinExistence type="predicted"/>
<dbReference type="InterPro" id="IPR001647">
    <property type="entry name" value="HTH_TetR"/>
</dbReference>
<keyword evidence="1" id="KW-0805">Transcription regulation</keyword>
<dbReference type="Proteomes" id="UP000035763">
    <property type="component" value="Unassembled WGS sequence"/>
</dbReference>
<dbReference type="PANTHER" id="PTHR30055">
    <property type="entry name" value="HTH-TYPE TRANSCRIPTIONAL REGULATOR RUTR"/>
    <property type="match status" value="1"/>
</dbReference>
<dbReference type="RefSeq" id="WP_048700060.1">
    <property type="nucleotide sequence ID" value="NZ_HG764815.1"/>
</dbReference>
<dbReference type="Pfam" id="PF02909">
    <property type="entry name" value="TetR_C_1"/>
    <property type="match status" value="1"/>
</dbReference>
<dbReference type="GO" id="GO:0045892">
    <property type="term" value="P:negative regulation of DNA-templated transcription"/>
    <property type="evidence" value="ECO:0007669"/>
    <property type="project" value="InterPro"/>
</dbReference>